<feature type="transmembrane region" description="Helical" evidence="1">
    <location>
        <begin position="40"/>
        <end position="58"/>
    </location>
</feature>
<evidence type="ECO:0000256" key="1">
    <source>
        <dbReference type="SAM" id="Phobius"/>
    </source>
</evidence>
<keyword evidence="1" id="KW-0472">Membrane</keyword>
<dbReference type="Pfam" id="PF04020">
    <property type="entry name" value="Phage_holin_4_2"/>
    <property type="match status" value="1"/>
</dbReference>
<dbReference type="EMBL" id="JADJIB010000005">
    <property type="protein sequence ID" value="MBK7274179.1"/>
    <property type="molecule type" value="Genomic_DNA"/>
</dbReference>
<keyword evidence="1" id="KW-0812">Transmembrane</keyword>
<gene>
    <name evidence="2" type="ORF">IPI13_13760</name>
</gene>
<proteinExistence type="predicted"/>
<sequence length="128" mass="13996">MKNIAIKTLVNGLALWLAAIVVDGIEFGRGAEWTETLKTVVLVALVFGVVNAVVKPILKFFATPLIWLTLGLGLLVVNALMLQLTSWLAERLTLAFHVTEFFWDAVIGALIITFVSMVLHAVIPDPKN</sequence>
<evidence type="ECO:0000313" key="3">
    <source>
        <dbReference type="Proteomes" id="UP000726105"/>
    </source>
</evidence>
<dbReference type="AlphaFoldDB" id="A0A935M7Q1"/>
<evidence type="ECO:0000313" key="2">
    <source>
        <dbReference type="EMBL" id="MBK7274179.1"/>
    </source>
</evidence>
<feature type="transmembrane region" description="Helical" evidence="1">
    <location>
        <begin position="101"/>
        <end position="123"/>
    </location>
</feature>
<feature type="transmembrane region" description="Helical" evidence="1">
    <location>
        <begin position="65"/>
        <end position="89"/>
    </location>
</feature>
<accession>A0A935M7Q1</accession>
<keyword evidence="1" id="KW-1133">Transmembrane helix</keyword>
<dbReference type="InterPro" id="IPR007165">
    <property type="entry name" value="Phage_holin_4_2"/>
</dbReference>
<dbReference type="Proteomes" id="UP000726105">
    <property type="component" value="Unassembled WGS sequence"/>
</dbReference>
<protein>
    <submittedName>
        <fullName evidence="2">Phage holin family protein</fullName>
    </submittedName>
</protein>
<dbReference type="PANTHER" id="PTHR37309:SF1">
    <property type="entry name" value="SLR0284 PROTEIN"/>
    <property type="match status" value="1"/>
</dbReference>
<dbReference type="PANTHER" id="PTHR37309">
    <property type="entry name" value="SLR0284 PROTEIN"/>
    <property type="match status" value="1"/>
</dbReference>
<organism evidence="2 3">
    <name type="scientific">Candidatus Phosphoribacter hodrii</name>
    <dbReference type="NCBI Taxonomy" id="2953743"/>
    <lineage>
        <taxon>Bacteria</taxon>
        <taxon>Bacillati</taxon>
        <taxon>Actinomycetota</taxon>
        <taxon>Actinomycetes</taxon>
        <taxon>Micrococcales</taxon>
        <taxon>Dermatophilaceae</taxon>
        <taxon>Candidatus Phosphoribacter</taxon>
    </lineage>
</organism>
<comment type="caution">
    <text evidence="2">The sequence shown here is derived from an EMBL/GenBank/DDBJ whole genome shotgun (WGS) entry which is preliminary data.</text>
</comment>
<reference evidence="2 3" key="1">
    <citation type="submission" date="2020-10" db="EMBL/GenBank/DDBJ databases">
        <title>Connecting structure to function with the recovery of over 1000 high-quality activated sludge metagenome-assembled genomes encoding full-length rRNA genes using long-read sequencing.</title>
        <authorList>
            <person name="Singleton C.M."/>
            <person name="Petriglieri F."/>
            <person name="Kristensen J.M."/>
            <person name="Kirkegaard R.H."/>
            <person name="Michaelsen T.Y."/>
            <person name="Andersen M.H."/>
            <person name="Karst S.M."/>
            <person name="Dueholm M.S."/>
            <person name="Nielsen P.H."/>
            <person name="Albertsen M."/>
        </authorList>
    </citation>
    <scope>NUCLEOTIDE SEQUENCE [LARGE SCALE GENOMIC DNA]</scope>
    <source>
        <strain evidence="2">Ega_18-Q3-R5-49_MAXAC.001</strain>
    </source>
</reference>
<name>A0A935M7Q1_9MICO</name>